<feature type="transmembrane region" description="Helical" evidence="1">
    <location>
        <begin position="112"/>
        <end position="130"/>
    </location>
</feature>
<dbReference type="EMBL" id="LT670817">
    <property type="protein sequence ID" value="SHI14314.1"/>
    <property type="molecule type" value="Genomic_DNA"/>
</dbReference>
<protein>
    <recommendedName>
        <fullName evidence="4">4-amino-4-deoxy-L-arabinose transferase</fullName>
    </recommendedName>
</protein>
<feature type="transmembrane region" description="Helical" evidence="1">
    <location>
        <begin position="43"/>
        <end position="66"/>
    </location>
</feature>
<gene>
    <name evidence="2" type="ORF">SAMN05443248_8648</name>
</gene>
<evidence type="ECO:0000313" key="3">
    <source>
        <dbReference type="Proteomes" id="UP000189796"/>
    </source>
</evidence>
<feature type="transmembrane region" description="Helical" evidence="1">
    <location>
        <begin position="391"/>
        <end position="408"/>
    </location>
</feature>
<keyword evidence="1" id="KW-1133">Transmembrane helix</keyword>
<name>A0A1M5YR26_9BRAD</name>
<reference evidence="2 3" key="1">
    <citation type="submission" date="2016-11" db="EMBL/GenBank/DDBJ databases">
        <authorList>
            <person name="Jaros S."/>
            <person name="Januszkiewicz K."/>
            <person name="Wedrychowicz H."/>
        </authorList>
    </citation>
    <scope>NUCLEOTIDE SEQUENCE [LARGE SCALE GENOMIC DNA]</scope>
    <source>
        <strain evidence="2 3">GAS138</strain>
    </source>
</reference>
<dbReference type="OrthoDB" id="3078613at2"/>
<feature type="transmembrane region" description="Helical" evidence="1">
    <location>
        <begin position="243"/>
        <end position="261"/>
    </location>
</feature>
<keyword evidence="1" id="KW-0812">Transmembrane</keyword>
<feature type="transmembrane region" description="Helical" evidence="1">
    <location>
        <begin position="12"/>
        <end position="31"/>
    </location>
</feature>
<feature type="transmembrane region" description="Helical" evidence="1">
    <location>
        <begin position="72"/>
        <end position="92"/>
    </location>
</feature>
<evidence type="ECO:0008006" key="4">
    <source>
        <dbReference type="Google" id="ProtNLM"/>
    </source>
</evidence>
<dbReference type="Proteomes" id="UP000189796">
    <property type="component" value="Chromosome I"/>
</dbReference>
<dbReference type="AlphaFoldDB" id="A0A1M5YR26"/>
<feature type="transmembrane region" description="Helical" evidence="1">
    <location>
        <begin position="452"/>
        <end position="471"/>
    </location>
</feature>
<feature type="transmembrane region" description="Helical" evidence="1">
    <location>
        <begin position="188"/>
        <end position="208"/>
    </location>
</feature>
<sequence>MAVGLVSVAPIYLNGLLALLCVFILPGLIFVRAFDIPNFPQRMLVIISSSLATNYFLVVLIATLHLNPLETYRSVVLVLATALASLTVMDFLGRKAAPWMRHDGAVVLKSDFRWLALSLALVCLAYFNIWKRGVPNIFLEGDVSISWNTWASIWAHGLFPTGSYGYPQLIPTLWAVSYIFTGSVEHYFAYYIYIVLIIVPLVLTSAYLGRTGWLPALLPLVTFVWFVAEIQDPWLRATLPAGFPDWTAAVCGFCGLVLFINNDPGKLFDREKITTALASLCLILLAAATKPIYGLFALAVLLRLCLDAAALLSGRERRRFLAAAIGLFAAFAAAYLVMYWHLTVRSLPGDPVSDLGERLRRSVRLFNGNFTLPFRILACVGIALSPFLPRIRWLTLPLLLGTCLWAAAASYDMRNLFGVLLIGAFIPLFAASRKMDISPAENAGSGWRVPDAAVAALLAVFAVGSTFTLALDDTHLNARFNSEQFGIGAGADFNTRVDQLLGRGCVLLTGADYIYTISTFAKYLPQLEYFDASLPLPEPVTKKFDELHGCTGIMYPPALSLASVVEYVKAESEQRQYVTAAESRGWVLLTSPP</sequence>
<accession>A0A1M5YR26</accession>
<dbReference type="RefSeq" id="WP_079606633.1">
    <property type="nucleotide sequence ID" value="NZ_LT670817.1"/>
</dbReference>
<feature type="transmembrane region" description="Helical" evidence="1">
    <location>
        <begin position="414"/>
        <end position="431"/>
    </location>
</feature>
<feature type="transmembrane region" description="Helical" evidence="1">
    <location>
        <begin position="320"/>
        <end position="342"/>
    </location>
</feature>
<keyword evidence="1" id="KW-0472">Membrane</keyword>
<evidence type="ECO:0000313" key="2">
    <source>
        <dbReference type="EMBL" id="SHI14314.1"/>
    </source>
</evidence>
<organism evidence="2 3">
    <name type="scientific">Bradyrhizobium erythrophlei</name>
    <dbReference type="NCBI Taxonomy" id="1437360"/>
    <lineage>
        <taxon>Bacteria</taxon>
        <taxon>Pseudomonadati</taxon>
        <taxon>Pseudomonadota</taxon>
        <taxon>Alphaproteobacteria</taxon>
        <taxon>Hyphomicrobiales</taxon>
        <taxon>Nitrobacteraceae</taxon>
        <taxon>Bradyrhizobium</taxon>
    </lineage>
</organism>
<feature type="transmembrane region" description="Helical" evidence="1">
    <location>
        <begin position="213"/>
        <end position="231"/>
    </location>
</feature>
<evidence type="ECO:0000256" key="1">
    <source>
        <dbReference type="SAM" id="Phobius"/>
    </source>
</evidence>
<proteinExistence type="predicted"/>
<feature type="transmembrane region" description="Helical" evidence="1">
    <location>
        <begin position="362"/>
        <end position="384"/>
    </location>
</feature>